<reference evidence="2" key="1">
    <citation type="submission" date="2018-06" db="EMBL/GenBank/DDBJ databases">
        <authorList>
            <person name="Zhirakovskaya E."/>
        </authorList>
    </citation>
    <scope>NUCLEOTIDE SEQUENCE</scope>
</reference>
<feature type="compositionally biased region" description="Basic residues" evidence="1">
    <location>
        <begin position="1"/>
        <end position="16"/>
    </location>
</feature>
<feature type="non-terminal residue" evidence="2">
    <location>
        <position position="1"/>
    </location>
</feature>
<dbReference type="InterPro" id="IPR013783">
    <property type="entry name" value="Ig-like_fold"/>
</dbReference>
<feature type="region of interest" description="Disordered" evidence="1">
    <location>
        <begin position="1"/>
        <end position="90"/>
    </location>
</feature>
<feature type="compositionally biased region" description="Basic residues" evidence="1">
    <location>
        <begin position="61"/>
        <end position="73"/>
    </location>
</feature>
<evidence type="ECO:0000313" key="2">
    <source>
        <dbReference type="EMBL" id="VAX22115.1"/>
    </source>
</evidence>
<feature type="compositionally biased region" description="Basic residues" evidence="1">
    <location>
        <begin position="42"/>
        <end position="54"/>
    </location>
</feature>
<feature type="compositionally biased region" description="Basic residues" evidence="1">
    <location>
        <begin position="80"/>
        <end position="90"/>
    </location>
</feature>
<accession>A0A3B1CSS7</accession>
<dbReference type="AlphaFoldDB" id="A0A3B1CSS7"/>
<dbReference type="EMBL" id="UOGE01000072">
    <property type="protein sequence ID" value="VAX22115.1"/>
    <property type="molecule type" value="Genomic_DNA"/>
</dbReference>
<sequence length="402" mass="43055">TAKPAKKVAAKAKPARKAPTAKPAKKVAAKAKLARKAPTAKPAKKVAAKAKLARKAPTAKPAKKVAAKAKLAKKAPTAKPSRKAPATRRVTRTIAKKASTSAPALAPHKPGKWEIDTAGKKFFIANVQGDFQKGENDGLPQAYGETRIVALSRNPRQIYVYWEIRSEDAETARKALGADWAKIGWIIRLFDITGPPFKEENTDGWVDINIGSYERDRYIDLDRPGRKYIAVIGLIGPKLVFQAIAQSDVVLAASGGAHESAIGEWAVSDDKFAKLYALSGGGEAGESSGGGFGDVSSGSGLGFGASEESARKKDRRFFFRLDCELTVRGATDPDAQVTMMGSDIALNRDGTFSARFALPDGTHDIPVVAISPDKMERWEISPTVSRKTRVSRGQSYNDRAGA</sequence>
<evidence type="ECO:0000256" key="1">
    <source>
        <dbReference type="SAM" id="MobiDB-lite"/>
    </source>
</evidence>
<protein>
    <submittedName>
        <fullName evidence="2">Ku domain protein</fullName>
    </submittedName>
</protein>
<dbReference type="InterPro" id="IPR032585">
    <property type="entry name" value="DUF4912"/>
</dbReference>
<dbReference type="Pfam" id="PF16258">
    <property type="entry name" value="DUF4912"/>
    <property type="match status" value="1"/>
</dbReference>
<dbReference type="Gene3D" id="2.60.40.10">
    <property type="entry name" value="Immunoglobulins"/>
    <property type="match status" value="1"/>
</dbReference>
<proteinExistence type="predicted"/>
<feature type="compositionally biased region" description="Basic residues" evidence="1">
    <location>
        <begin position="23"/>
        <end position="35"/>
    </location>
</feature>
<name>A0A3B1CSS7_9ZZZZ</name>
<gene>
    <name evidence="2" type="ORF">MNBD_NITROSPINAE02-705</name>
</gene>
<organism evidence="2">
    <name type="scientific">hydrothermal vent metagenome</name>
    <dbReference type="NCBI Taxonomy" id="652676"/>
    <lineage>
        <taxon>unclassified sequences</taxon>
        <taxon>metagenomes</taxon>
        <taxon>ecological metagenomes</taxon>
    </lineage>
</organism>